<organism evidence="1 2">
    <name type="scientific">Salinimonas iocasae</name>
    <dbReference type="NCBI Taxonomy" id="2572577"/>
    <lineage>
        <taxon>Bacteria</taxon>
        <taxon>Pseudomonadati</taxon>
        <taxon>Pseudomonadota</taxon>
        <taxon>Gammaproteobacteria</taxon>
        <taxon>Alteromonadales</taxon>
        <taxon>Alteromonadaceae</taxon>
        <taxon>Alteromonas/Salinimonas group</taxon>
        <taxon>Salinimonas</taxon>
    </lineage>
</organism>
<evidence type="ECO:0000313" key="1">
    <source>
        <dbReference type="EMBL" id="QCZ95438.1"/>
    </source>
</evidence>
<dbReference type="AlphaFoldDB" id="A0A5B7YIV3"/>
<evidence type="ECO:0000313" key="2">
    <source>
        <dbReference type="Proteomes" id="UP000304912"/>
    </source>
</evidence>
<dbReference type="OrthoDB" id="6390750at2"/>
<gene>
    <name evidence="1" type="ORF">FBQ74_18050</name>
</gene>
<geneLocation type="plasmid" evidence="1 2">
    <name>plas12</name>
</geneLocation>
<protein>
    <submittedName>
        <fullName evidence="1">Uncharacterized protein</fullName>
    </submittedName>
</protein>
<dbReference type="Proteomes" id="UP000304912">
    <property type="component" value="Plasmid plas12"/>
</dbReference>
<reference evidence="1 2" key="1">
    <citation type="submission" date="2019-04" db="EMBL/GenBank/DDBJ databases">
        <title>Salinimonas iocasae sp. nov., a halophilic bacterium isolated from the outer tube casing of tubeworms in Okinawa Trough.</title>
        <authorList>
            <person name="Zhang H."/>
            <person name="Wang H."/>
            <person name="Li C."/>
        </authorList>
    </citation>
    <scope>NUCLEOTIDE SEQUENCE [LARGE SCALE GENOMIC DNA]</scope>
    <source>
        <strain evidence="1 2">KX18D6</strain>
        <plasmid evidence="1 2">plas12</plasmid>
    </source>
</reference>
<dbReference type="KEGG" id="salk:FBQ74_18050"/>
<accession>A0A5B7YIV3</accession>
<proteinExistence type="predicted"/>
<dbReference type="RefSeq" id="WP_139758135.1">
    <property type="nucleotide sequence ID" value="NZ_CP039853.1"/>
</dbReference>
<keyword evidence="1" id="KW-0614">Plasmid</keyword>
<keyword evidence="2" id="KW-1185">Reference proteome</keyword>
<name>A0A5B7YIV3_9ALTE</name>
<dbReference type="EMBL" id="CP039853">
    <property type="protein sequence ID" value="QCZ95438.1"/>
    <property type="molecule type" value="Genomic_DNA"/>
</dbReference>
<sequence length="154" mass="17738">MSLNISLKTLVNTSDFTGVVEVIDVKKDDKCGYLITANSLKSFKGEIVNSHFWVRNKNDLIKNHKKYFAILKRSQMRGICNQNLLSSGKRYQTFFPIKDMGELYILANRGSFMASSDSISYYPVGYVKIIQVVDQRIYAFGKWKEIEDAILKFQ</sequence>